<dbReference type="SUPFAM" id="SSF51569">
    <property type="entry name" value="Aldolase"/>
    <property type="match status" value="1"/>
</dbReference>
<dbReference type="PIRSF" id="PIRSF001357">
    <property type="entry name" value="DeoC"/>
    <property type="match status" value="1"/>
</dbReference>
<dbReference type="CDD" id="cd00959">
    <property type="entry name" value="DeoC"/>
    <property type="match status" value="1"/>
</dbReference>
<evidence type="ECO:0000256" key="5">
    <source>
        <dbReference type="ARBA" id="ARBA00023270"/>
    </source>
</evidence>
<evidence type="ECO:0000256" key="6">
    <source>
        <dbReference type="ARBA" id="ARBA00031814"/>
    </source>
</evidence>
<evidence type="ECO:0000313" key="9">
    <source>
        <dbReference type="EMBL" id="CAB4723247.1"/>
    </source>
</evidence>
<dbReference type="PANTHER" id="PTHR10889">
    <property type="entry name" value="DEOXYRIBOSE-PHOSPHATE ALDOLASE"/>
    <property type="match status" value="1"/>
</dbReference>
<evidence type="ECO:0000256" key="8">
    <source>
        <dbReference type="ARBA" id="ARBA00048791"/>
    </source>
</evidence>
<evidence type="ECO:0000256" key="7">
    <source>
        <dbReference type="ARBA" id="ARBA00032755"/>
    </source>
</evidence>
<evidence type="ECO:0000256" key="2">
    <source>
        <dbReference type="ARBA" id="ARBA00009473"/>
    </source>
</evidence>
<evidence type="ECO:0000256" key="1">
    <source>
        <dbReference type="ARBA" id="ARBA00004816"/>
    </source>
</evidence>
<accession>A0A6J6RHB1</accession>
<dbReference type="AlphaFoldDB" id="A0A6J6RHB1"/>
<dbReference type="GO" id="GO:0004139">
    <property type="term" value="F:deoxyribose-phosphate aldolase activity"/>
    <property type="evidence" value="ECO:0007669"/>
    <property type="project" value="UniProtKB-EC"/>
</dbReference>
<evidence type="ECO:0000313" key="10">
    <source>
        <dbReference type="EMBL" id="CAB4881323.1"/>
    </source>
</evidence>
<organism evidence="9">
    <name type="scientific">freshwater metagenome</name>
    <dbReference type="NCBI Taxonomy" id="449393"/>
    <lineage>
        <taxon>unclassified sequences</taxon>
        <taxon>metagenomes</taxon>
        <taxon>ecological metagenomes</taxon>
    </lineage>
</organism>
<comment type="pathway">
    <text evidence="1">Carbohydrate degradation; 2-deoxy-D-ribose 1-phosphate degradation; D-glyceraldehyde 3-phosphate and acetaldehyde from 2-deoxy-alpha-D-ribose 1-phosphate: step 2/2.</text>
</comment>
<name>A0A6J6RHB1_9ZZZZ</name>
<evidence type="ECO:0000256" key="4">
    <source>
        <dbReference type="ARBA" id="ARBA00023239"/>
    </source>
</evidence>
<dbReference type="PANTHER" id="PTHR10889:SF3">
    <property type="entry name" value="DEOXYRIBOSE-PHOSPHATE ALDOLASE"/>
    <property type="match status" value="1"/>
</dbReference>
<dbReference type="Gene3D" id="3.20.20.70">
    <property type="entry name" value="Aldolase class I"/>
    <property type="match status" value="1"/>
</dbReference>
<dbReference type="GO" id="GO:0005737">
    <property type="term" value="C:cytoplasm"/>
    <property type="evidence" value="ECO:0007669"/>
    <property type="project" value="InterPro"/>
</dbReference>
<dbReference type="Pfam" id="PF01791">
    <property type="entry name" value="DeoC"/>
    <property type="match status" value="1"/>
</dbReference>
<comment type="catalytic activity">
    <reaction evidence="8">
        <text>2-deoxy-D-ribose 5-phosphate = D-glyceraldehyde 3-phosphate + acetaldehyde</text>
        <dbReference type="Rhea" id="RHEA:12821"/>
        <dbReference type="ChEBI" id="CHEBI:15343"/>
        <dbReference type="ChEBI" id="CHEBI:59776"/>
        <dbReference type="ChEBI" id="CHEBI:62877"/>
        <dbReference type="EC" id="4.1.2.4"/>
    </reaction>
</comment>
<dbReference type="InterPro" id="IPR002915">
    <property type="entry name" value="DeoC/FbaB/LacD_aldolase"/>
</dbReference>
<dbReference type="GO" id="GO:0009264">
    <property type="term" value="P:deoxyribonucleotide catabolic process"/>
    <property type="evidence" value="ECO:0007669"/>
    <property type="project" value="InterPro"/>
</dbReference>
<dbReference type="InterPro" id="IPR013785">
    <property type="entry name" value="Aldolase_TIM"/>
</dbReference>
<reference evidence="9" key="1">
    <citation type="submission" date="2020-05" db="EMBL/GenBank/DDBJ databases">
        <authorList>
            <person name="Chiriac C."/>
            <person name="Salcher M."/>
            <person name="Ghai R."/>
            <person name="Kavagutti S V."/>
        </authorList>
    </citation>
    <scope>NUCLEOTIDE SEQUENCE</scope>
</reference>
<keyword evidence="5" id="KW-0704">Schiff base</keyword>
<dbReference type="SMART" id="SM01133">
    <property type="entry name" value="DeoC"/>
    <property type="match status" value="1"/>
</dbReference>
<gene>
    <name evidence="9" type="ORF">UFOPK2602_01894</name>
    <name evidence="10" type="ORF">UFOPK3417_01396</name>
</gene>
<dbReference type="NCBIfam" id="TIGR00126">
    <property type="entry name" value="deoC"/>
    <property type="match status" value="1"/>
</dbReference>
<sequence length="251" mass="26693">MDDQTVARRLLACLDLTSLNDDDTAERIDALCDRALDDRFGVRPAAVCVFPQFVPQAVRRLDGSGVAVATVVNFPQGGTHWDSILAETKKALTDGADELDLVVPFRAVLSGDLFLVRDLVEAVAGVCHSHEPPAHLKTILETGALEDDFSITRASRLAVEKGADFLKTSTGRVPVGATPEAAASMLRVIVEHRAATGRLVGLKVSGGVRTVADAAVYLRMFDEALAPVTAGPDNFRVGASSLYDDIVRALS</sequence>
<comment type="similarity">
    <text evidence="2">Belongs to the DeoC/FbaB aldolase family. DeoC type 2 subfamily.</text>
</comment>
<dbReference type="EC" id="4.1.2.4" evidence="3"/>
<dbReference type="EMBL" id="CAEZXX010000160">
    <property type="protein sequence ID" value="CAB4723247.1"/>
    <property type="molecule type" value="Genomic_DNA"/>
</dbReference>
<keyword evidence="4" id="KW-0456">Lyase</keyword>
<dbReference type="EMBL" id="CAFBLR010000148">
    <property type="protein sequence ID" value="CAB4881323.1"/>
    <property type="molecule type" value="Genomic_DNA"/>
</dbReference>
<evidence type="ECO:0000256" key="3">
    <source>
        <dbReference type="ARBA" id="ARBA00012515"/>
    </source>
</evidence>
<dbReference type="InterPro" id="IPR011343">
    <property type="entry name" value="DeoC"/>
</dbReference>
<protein>
    <recommendedName>
        <fullName evidence="3">deoxyribose-phosphate aldolase</fullName>
        <ecNumber evidence="3">4.1.2.4</ecNumber>
    </recommendedName>
    <alternativeName>
        <fullName evidence="7">2-deoxy-D-ribose 5-phosphate aldolase</fullName>
    </alternativeName>
    <alternativeName>
        <fullName evidence="6">Phosphodeoxyriboaldolase</fullName>
    </alternativeName>
</protein>
<proteinExistence type="inferred from homology"/>
<dbReference type="GO" id="GO:0016052">
    <property type="term" value="P:carbohydrate catabolic process"/>
    <property type="evidence" value="ECO:0007669"/>
    <property type="project" value="TreeGrafter"/>
</dbReference>